<dbReference type="SUPFAM" id="SSF51261">
    <property type="entry name" value="Duplicated hybrid motif"/>
    <property type="match status" value="1"/>
</dbReference>
<protein>
    <submittedName>
        <fullName evidence="6">Tape measure protein</fullName>
    </submittedName>
</protein>
<feature type="coiled-coil region" evidence="1">
    <location>
        <begin position="59"/>
        <end position="86"/>
    </location>
</feature>
<dbReference type="InterPro" id="IPR023346">
    <property type="entry name" value="Lysozyme-like_dom_sf"/>
</dbReference>
<evidence type="ECO:0000313" key="7">
    <source>
        <dbReference type="Proteomes" id="UP001214131"/>
    </source>
</evidence>
<dbReference type="Gene3D" id="1.20.120.20">
    <property type="entry name" value="Apolipoprotein"/>
    <property type="match status" value="2"/>
</dbReference>
<dbReference type="InterPro" id="IPR011055">
    <property type="entry name" value="Dup_hybrid_motif"/>
</dbReference>
<evidence type="ECO:0000259" key="4">
    <source>
        <dbReference type="Pfam" id="PF01551"/>
    </source>
</evidence>
<dbReference type="InterPro" id="IPR013491">
    <property type="entry name" value="Tape_meas_N"/>
</dbReference>
<dbReference type="NCBIfam" id="TIGR02675">
    <property type="entry name" value="tape_meas_nterm"/>
    <property type="match status" value="1"/>
</dbReference>
<reference evidence="6 7" key="1">
    <citation type="submission" date="2023-02" db="EMBL/GenBank/DDBJ databases">
        <title>Comparative genomics and fermentation flavor characterization of five lactic acid bacteria reveal flavor biosynthesis metabolic pathways in fermented muskmelon puree.</title>
        <authorList>
            <person name="Yuan L."/>
            <person name="Li M."/>
            <person name="Xu X."/>
            <person name="Lao F."/>
            <person name="Wu J."/>
        </authorList>
    </citation>
    <scope>NUCLEOTIDE SEQUENCE [LARGE SCALE GENOMIC DNA]</scope>
    <source>
        <strain evidence="6 7">Ca-4</strain>
    </source>
</reference>
<accession>A0ABD7X6B8</accession>
<proteinExistence type="predicted"/>
<keyword evidence="1" id="KW-0175">Coiled coil</keyword>
<feature type="domain" description="Tape measure protein N-terminal" evidence="5">
    <location>
        <begin position="287"/>
        <end position="475"/>
    </location>
</feature>
<dbReference type="PANTHER" id="PTHR21666">
    <property type="entry name" value="PEPTIDASE-RELATED"/>
    <property type="match status" value="1"/>
</dbReference>
<evidence type="ECO:0000313" key="6">
    <source>
        <dbReference type="EMBL" id="WEA57317.1"/>
    </source>
</evidence>
<evidence type="ECO:0000259" key="3">
    <source>
        <dbReference type="Pfam" id="PF01464"/>
    </source>
</evidence>
<dbReference type="SUPFAM" id="SSF53955">
    <property type="entry name" value="Lysozyme-like"/>
    <property type="match status" value="1"/>
</dbReference>
<evidence type="ECO:0000259" key="5">
    <source>
        <dbReference type="Pfam" id="PF20155"/>
    </source>
</evidence>
<dbReference type="EMBL" id="CP118739">
    <property type="protein sequence ID" value="WEA57317.1"/>
    <property type="molecule type" value="Genomic_DNA"/>
</dbReference>
<dbReference type="RefSeq" id="WP_275000602.1">
    <property type="nucleotide sequence ID" value="NZ_CP118739.1"/>
</dbReference>
<dbReference type="CDD" id="cd12797">
    <property type="entry name" value="M23_peptidase"/>
    <property type="match status" value="1"/>
</dbReference>
<dbReference type="Pfam" id="PF01551">
    <property type="entry name" value="Peptidase_M23"/>
    <property type="match status" value="1"/>
</dbReference>
<sequence length="1544" mass="166572">MASKIDSVMSTSVALETLKASNSINSLTKAVRSSTSAWKAQEAQLKSNGDYLKASQAKYDGLGESIDAEKKRIESLQEKMKDLDQTTQDGAKQAVRYGNDLNKATTALKSMEAQQQRAYEALKREKSGINGLNSSMRQRNSLSKAVTDRLEAEGKHEEALKEKRDNARKSIDDISKALKKEEFLLKDLEKNDGSASAINKQRIAVEKLKTSMAESKSSVSKFDKSLKELNPSPIRRLKNSFSGLKREGKETHSIFKGVFAANIISSAFTNTLGAISTKLHDLWSKSMDYAKAQQTMNASWLTLTGNAKEGNKMVDMTNDMAASFANSTDMVNDLNQKFYSISDSSKTTKQLTTDVLTLQDAFGKTDDEVKNFSTQYSQMMANGKVSAQDMMSFVNVFPKIRTELLKTEQKITGNHNLSMKQLNDMISNGEVSSKTMQKVMDGMQKKYSSATSNFGKTIDGMNRTVNARVPALLSAFTTPLLKMRNPLLGTISKWVSDPKTEKSFGKLGKTASKGLNTITNAFAKALNPKGGFNSDKIFKSIANAITSLANAIAKHAKQIVGFFKGLWSSIKIIGSIGIGFFKGLISGLSAIVKPLASMAGHSKKIKGLSGALGELSKHKSGLRALGKVLAGVFIAKKIVGFTSGIGRSVNFLKQFSKANRDAAKAEGTLTLAQKAFNLVLKANPIGIAVTAVVALGAAFYELYKHNKKFRKFINGIAKAVANFTKNTLKAIKKFFSNIGKGFSSFGKSFKKAWNNTWNSVKKFFSNIFNGIHKIFASWAKAISKYWNSFSKLFKKAWNSYWDFIHDFYAGIFKKIAKVFKSWTSAISKTWTGFKSWFGKKWENMWDGVHNFFHGITNKLSKTFSNWTSGAMKTLGSFGNKFKSGWNGIAKGVKNIFSGLWDSMKKLASDGLNAVIGVINKGVGGINTVIHTFGGKKQTINPIGKVHFATGTGSLGSTSFRRAINQITPAVVNDEAGANNPELIFRKSTGNVEYMKEKNAQTVLFPGDEVANATDSARLAPMLGLTHFKDGGIGSFFSGLWDSTKKVVSKIAGSLQQLWKVGTEIVADPAKALTKIMPFSKGGAKGFFPTMVKGGFNFVKKAAGNWWSNLWDMVSLSGDGSGSYGGGWQSPGSGWTHTDGFGSPRGGGVHDGNDFSARVGTAFHAMHGGTVIRVGGAPAGWGPVGYNIVTRDSTDKEIIYQEFGNAKDVRVHKGQKVKTGDTLGVLGRSGLGTGPHLHVGLTNGGSVWGRSGMSTKGWLDITKQHGKDKGSDSDSDTNNSLQKMIKKQVGGGFWKTISKIASMFGDDGGGSGTGDPGGAGVQRWKSDVKSALSKLGLSTSASMVSRVLRQINTESGGNPKAMGGTDGLADGHAEGLMQVKPGTFSAYHLSGHNNIWNGYDNILAGLNYAKHRYGSGLSSLGNGHGYANGGIANTPSIFGEAGPEMAIPLSMTRSDRANQLLGETIVHMAKNNPDPLPTSVNNSTGSTKELDEVKKLLKDAVDQLRGVTRAIYDTALTPQTVTDVVKKRTLINKTQYNRSRGLGGI</sequence>
<feature type="domain" description="M23ase beta-sheet core" evidence="4">
    <location>
        <begin position="1148"/>
        <end position="1244"/>
    </location>
</feature>
<dbReference type="InterPro" id="IPR008258">
    <property type="entry name" value="Transglycosylase_SLT_dom_1"/>
</dbReference>
<gene>
    <name evidence="6" type="ORF">PWB86_00055</name>
</gene>
<dbReference type="InterPro" id="IPR050570">
    <property type="entry name" value="Cell_wall_metabolism_enzyme"/>
</dbReference>
<organism evidence="6 7">
    <name type="scientific">Pediococcus pentosaceus</name>
    <dbReference type="NCBI Taxonomy" id="1255"/>
    <lineage>
        <taxon>Bacteria</taxon>
        <taxon>Bacillati</taxon>
        <taxon>Bacillota</taxon>
        <taxon>Bacilli</taxon>
        <taxon>Lactobacillales</taxon>
        <taxon>Lactobacillaceae</taxon>
        <taxon>Pediococcus</taxon>
    </lineage>
</organism>
<feature type="compositionally biased region" description="Basic and acidic residues" evidence="2">
    <location>
        <begin position="146"/>
        <end position="164"/>
    </location>
</feature>
<feature type="compositionally biased region" description="Polar residues" evidence="2">
    <location>
        <begin position="131"/>
        <end position="144"/>
    </location>
</feature>
<name>A0ABD7X6B8_PEDPE</name>
<feature type="domain" description="Transglycosylase SLT" evidence="3">
    <location>
        <begin position="1350"/>
        <end position="1428"/>
    </location>
</feature>
<dbReference type="Pfam" id="PF20155">
    <property type="entry name" value="TMP_3"/>
    <property type="match status" value="1"/>
</dbReference>
<dbReference type="CDD" id="cd13402">
    <property type="entry name" value="LT_TF-like"/>
    <property type="match status" value="1"/>
</dbReference>
<evidence type="ECO:0000256" key="2">
    <source>
        <dbReference type="SAM" id="MobiDB-lite"/>
    </source>
</evidence>
<dbReference type="Gene3D" id="1.10.530.10">
    <property type="match status" value="1"/>
</dbReference>
<dbReference type="InterPro" id="IPR016047">
    <property type="entry name" value="M23ase_b-sheet_dom"/>
</dbReference>
<feature type="region of interest" description="Disordered" evidence="2">
    <location>
        <begin position="131"/>
        <end position="164"/>
    </location>
</feature>
<dbReference type="PANTHER" id="PTHR21666:SF270">
    <property type="entry name" value="MUREIN HYDROLASE ACTIVATOR ENVC"/>
    <property type="match status" value="1"/>
</dbReference>
<dbReference type="Proteomes" id="UP001214131">
    <property type="component" value="Chromosome"/>
</dbReference>
<dbReference type="Gene3D" id="2.70.70.10">
    <property type="entry name" value="Glucose Permease (Domain IIA)"/>
    <property type="match status" value="1"/>
</dbReference>
<dbReference type="Pfam" id="PF01464">
    <property type="entry name" value="SLT"/>
    <property type="match status" value="1"/>
</dbReference>
<evidence type="ECO:0000256" key="1">
    <source>
        <dbReference type="SAM" id="Coils"/>
    </source>
</evidence>